<accession>A0A8C6YVE8</accession>
<keyword evidence="3" id="KW-1185">Reference proteome</keyword>
<dbReference type="AlphaFoldDB" id="A0A8C6YVE8"/>
<name>A0A8C6YVE8_NOTPE</name>
<evidence type="ECO:0000313" key="3">
    <source>
        <dbReference type="Proteomes" id="UP000694420"/>
    </source>
</evidence>
<protein>
    <submittedName>
        <fullName evidence="2">Uncharacterized protein</fullName>
    </submittedName>
</protein>
<organism evidence="2 3">
    <name type="scientific">Nothoprocta perdicaria</name>
    <name type="common">Chilean tinamou</name>
    <name type="synonym">Crypturus perdicarius</name>
    <dbReference type="NCBI Taxonomy" id="30464"/>
    <lineage>
        <taxon>Eukaryota</taxon>
        <taxon>Metazoa</taxon>
        <taxon>Chordata</taxon>
        <taxon>Craniata</taxon>
        <taxon>Vertebrata</taxon>
        <taxon>Euteleostomi</taxon>
        <taxon>Archelosauria</taxon>
        <taxon>Archosauria</taxon>
        <taxon>Dinosauria</taxon>
        <taxon>Saurischia</taxon>
        <taxon>Theropoda</taxon>
        <taxon>Coelurosauria</taxon>
        <taxon>Aves</taxon>
        <taxon>Palaeognathae</taxon>
        <taxon>Tinamiformes</taxon>
        <taxon>Tinamidae</taxon>
        <taxon>Nothoprocta</taxon>
    </lineage>
</organism>
<feature type="region of interest" description="Disordered" evidence="1">
    <location>
        <begin position="1"/>
        <end position="45"/>
    </location>
</feature>
<sequence length="166" mass="18100">MGRAKGAGRDPTGPNGARCRSVSRHPSGLSSQRRHSPAVPKMEPGSGLGWPRLPFVYVNSFGTHRCGTVIRYGWNPGARRPGSEGSPWTGASSLSGDERCLSPVMELPSPAGMAQRRSRAARSHGSPQPSKVWLRVWKVISKMLEENEKFRSRLLACSQCNGEGRY</sequence>
<dbReference type="Ensembl" id="ENSNPET00000005055.1">
    <property type="protein sequence ID" value="ENSNPEP00000004929.1"/>
    <property type="gene ID" value="ENSNPEG00000003759.1"/>
</dbReference>
<dbReference type="InterPro" id="IPR031464">
    <property type="entry name" value="DUF4680"/>
</dbReference>
<evidence type="ECO:0000256" key="1">
    <source>
        <dbReference type="SAM" id="MobiDB-lite"/>
    </source>
</evidence>
<dbReference type="Pfam" id="PF15730">
    <property type="entry name" value="DUF4680"/>
    <property type="match status" value="1"/>
</dbReference>
<feature type="region of interest" description="Disordered" evidence="1">
    <location>
        <begin position="74"/>
        <end position="95"/>
    </location>
</feature>
<evidence type="ECO:0000313" key="2">
    <source>
        <dbReference type="Ensembl" id="ENSNPEP00000004929.1"/>
    </source>
</evidence>
<proteinExistence type="predicted"/>
<reference evidence="2" key="2">
    <citation type="submission" date="2025-09" db="UniProtKB">
        <authorList>
            <consortium name="Ensembl"/>
        </authorList>
    </citation>
    <scope>IDENTIFICATION</scope>
</reference>
<reference evidence="2" key="1">
    <citation type="submission" date="2025-08" db="UniProtKB">
        <authorList>
            <consortium name="Ensembl"/>
        </authorList>
    </citation>
    <scope>IDENTIFICATION</scope>
</reference>
<dbReference type="Proteomes" id="UP000694420">
    <property type="component" value="Unplaced"/>
</dbReference>